<evidence type="ECO:0000256" key="8">
    <source>
        <dbReference type="ARBA" id="ARBA00022859"/>
    </source>
</evidence>
<comment type="similarity">
    <text evidence="4">Belongs to the ECSIT family.</text>
</comment>
<dbReference type="InterPro" id="IPR029342">
    <property type="entry name" value="ECIST_C"/>
</dbReference>
<dbReference type="Proteomes" id="UP001367676">
    <property type="component" value="Unassembled WGS sequence"/>
</dbReference>
<dbReference type="GO" id="GO:0005739">
    <property type="term" value="C:mitochondrion"/>
    <property type="evidence" value="ECO:0007669"/>
    <property type="project" value="UniProtKB-SubCell"/>
</dbReference>
<keyword evidence="14" id="KW-1185">Reference proteome</keyword>
<dbReference type="InterPro" id="IPR046448">
    <property type="entry name" value="ECSIT_N"/>
</dbReference>
<keyword evidence="10" id="KW-0496">Mitochondrion</keyword>
<evidence type="ECO:0000256" key="6">
    <source>
        <dbReference type="ARBA" id="ARBA00022490"/>
    </source>
</evidence>
<evidence type="ECO:0000256" key="10">
    <source>
        <dbReference type="ARBA" id="ARBA00023128"/>
    </source>
</evidence>
<dbReference type="PANTHER" id="PTHR13113:SF1">
    <property type="entry name" value="EVOLUTIONARILY CONSERVED SIGNALING INTERMEDIATE IN TOLL PATHWAY, MITOCHONDRIAL"/>
    <property type="match status" value="1"/>
</dbReference>
<proteinExistence type="inferred from homology"/>
<keyword evidence="11" id="KW-0539">Nucleus</keyword>
<evidence type="ECO:0000256" key="9">
    <source>
        <dbReference type="ARBA" id="ARBA00022946"/>
    </source>
</evidence>
<dbReference type="SMART" id="SM01284">
    <property type="entry name" value="ECSIT_Cterm"/>
    <property type="match status" value="1"/>
</dbReference>
<keyword evidence="6" id="KW-0963">Cytoplasm</keyword>
<name>A0AAN9T7F0_9HEMI</name>
<comment type="caution">
    <text evidence="13">The sequence shown here is derived from an EMBL/GenBank/DDBJ whole genome shotgun (WGS) entry which is preliminary data.</text>
</comment>
<evidence type="ECO:0000259" key="12">
    <source>
        <dbReference type="SMART" id="SM01284"/>
    </source>
</evidence>
<evidence type="ECO:0000256" key="7">
    <source>
        <dbReference type="ARBA" id="ARBA00022588"/>
    </source>
</evidence>
<keyword evidence="9" id="KW-0809">Transit peptide</keyword>
<comment type="subcellular location">
    <subcellularLocation>
        <location evidence="3">Cytoplasm</location>
    </subcellularLocation>
    <subcellularLocation>
        <location evidence="2">Mitochondrion</location>
    </subcellularLocation>
    <subcellularLocation>
        <location evidence="1">Nucleus</location>
    </subcellularLocation>
</comment>
<evidence type="ECO:0000256" key="3">
    <source>
        <dbReference type="ARBA" id="ARBA00004496"/>
    </source>
</evidence>
<evidence type="ECO:0000256" key="2">
    <source>
        <dbReference type="ARBA" id="ARBA00004173"/>
    </source>
</evidence>
<evidence type="ECO:0000256" key="4">
    <source>
        <dbReference type="ARBA" id="ARBA00007674"/>
    </source>
</evidence>
<keyword evidence="7" id="KW-0399">Innate immunity</keyword>
<dbReference type="EMBL" id="JBBCAQ010000036">
    <property type="protein sequence ID" value="KAK7576238.1"/>
    <property type="molecule type" value="Genomic_DNA"/>
</dbReference>
<dbReference type="GO" id="GO:0045087">
    <property type="term" value="P:innate immune response"/>
    <property type="evidence" value="ECO:0007669"/>
    <property type="project" value="UniProtKB-KW"/>
</dbReference>
<reference evidence="13 14" key="1">
    <citation type="submission" date="2024-03" db="EMBL/GenBank/DDBJ databases">
        <title>Adaptation during the transition from Ophiocordyceps entomopathogen to insect associate is accompanied by gene loss and intensified selection.</title>
        <authorList>
            <person name="Ward C.M."/>
            <person name="Onetto C.A."/>
            <person name="Borneman A.R."/>
        </authorList>
    </citation>
    <scope>NUCLEOTIDE SEQUENCE [LARGE SCALE GENOMIC DNA]</scope>
    <source>
        <strain evidence="13">AWRI1</strain>
        <tissue evidence="13">Single Adult Female</tissue>
    </source>
</reference>
<evidence type="ECO:0000256" key="11">
    <source>
        <dbReference type="ARBA" id="ARBA00023242"/>
    </source>
</evidence>
<dbReference type="AlphaFoldDB" id="A0AAN9T7F0"/>
<evidence type="ECO:0000256" key="1">
    <source>
        <dbReference type="ARBA" id="ARBA00004123"/>
    </source>
</evidence>
<protein>
    <recommendedName>
        <fullName evidence="5">Evolutionarily conserved signaling intermediate in Toll pathway, mitochondrial</fullName>
    </recommendedName>
</protein>
<dbReference type="Pfam" id="PF14784">
    <property type="entry name" value="ECSIT_C"/>
    <property type="match status" value="1"/>
</dbReference>
<dbReference type="Pfam" id="PF06239">
    <property type="entry name" value="ECSIT_N"/>
    <property type="match status" value="1"/>
</dbReference>
<dbReference type="GO" id="GO:0007178">
    <property type="term" value="P:cell surface receptor protein serine/threonine kinase signaling pathway"/>
    <property type="evidence" value="ECO:0007669"/>
    <property type="project" value="TreeGrafter"/>
</dbReference>
<feature type="domain" description="ECSIT C-terminal" evidence="12">
    <location>
        <begin position="236"/>
        <end position="361"/>
    </location>
</feature>
<sequence length="387" mass="45226">MAWRFIRQLQLHACRPLLMSGGSGRFISTTPIVRITESQVKKDVAIKDKYFDQDIKNKETFLELLEVFKSKNYKTGHIEFIYAALNRMEDYGVEEDLECYKQIIDVMPKGKMMSTNMWLVEFEYFPKHQDCILDVISKMETKRIQPDREMFDLLVSIFGKGASPTKKYLRMMYWLPKLKHVSPWPAPQTRTKDQKEAAVLAVKRMGSVDLESDVTVFYTKDDNLSTEDTWIVSSQSPVQKNLVKYHPENLPMYIDGPHRMHLGRKNVVDYYVLKADMPENRRRRKFRDPDEISYMKIPFFDPPTSDDIIPEFSVHEQRDGIIYAISSMGSSSKECLQSWIRFLQKNGNPKLADATIVFRCGFQEAPSDQLKLPACENEILDENERRQ</sequence>
<evidence type="ECO:0000313" key="13">
    <source>
        <dbReference type="EMBL" id="KAK7576238.1"/>
    </source>
</evidence>
<evidence type="ECO:0000313" key="14">
    <source>
        <dbReference type="Proteomes" id="UP001367676"/>
    </source>
</evidence>
<keyword evidence="8" id="KW-0391">Immunity</keyword>
<gene>
    <name evidence="13" type="ORF">V9T40_012524</name>
</gene>
<dbReference type="GO" id="GO:0005634">
    <property type="term" value="C:nucleus"/>
    <property type="evidence" value="ECO:0007669"/>
    <property type="project" value="UniProtKB-SubCell"/>
</dbReference>
<dbReference type="PANTHER" id="PTHR13113">
    <property type="entry name" value="ECSIT EVOLUTIONARILY CONSERVED SIGNALING INTERMEDIATE IN TOLL PATHWAYS"/>
    <property type="match status" value="1"/>
</dbReference>
<evidence type="ECO:0000256" key="5">
    <source>
        <dbReference type="ARBA" id="ARBA00019998"/>
    </source>
</evidence>
<dbReference type="InterPro" id="IPR010418">
    <property type="entry name" value="ECSIT"/>
</dbReference>
<accession>A0AAN9T7F0</accession>
<organism evidence="13 14">
    <name type="scientific">Parthenolecanium corni</name>
    <dbReference type="NCBI Taxonomy" id="536013"/>
    <lineage>
        <taxon>Eukaryota</taxon>
        <taxon>Metazoa</taxon>
        <taxon>Ecdysozoa</taxon>
        <taxon>Arthropoda</taxon>
        <taxon>Hexapoda</taxon>
        <taxon>Insecta</taxon>
        <taxon>Pterygota</taxon>
        <taxon>Neoptera</taxon>
        <taxon>Paraneoptera</taxon>
        <taxon>Hemiptera</taxon>
        <taxon>Sternorrhyncha</taxon>
        <taxon>Coccoidea</taxon>
        <taxon>Coccidae</taxon>
        <taxon>Parthenolecanium</taxon>
    </lineage>
</organism>